<dbReference type="InterPro" id="IPR052513">
    <property type="entry name" value="Thioester_dehydratase-like"/>
</dbReference>
<evidence type="ECO:0000313" key="4">
    <source>
        <dbReference type="Proteomes" id="UP000571084"/>
    </source>
</evidence>
<dbReference type="InterPro" id="IPR002878">
    <property type="entry name" value="ChsH2_C"/>
</dbReference>
<dbReference type="Gene3D" id="6.10.30.10">
    <property type="match status" value="1"/>
</dbReference>
<evidence type="ECO:0008006" key="5">
    <source>
        <dbReference type="Google" id="ProtNLM"/>
    </source>
</evidence>
<dbReference type="AlphaFoldDB" id="A0A840RVG8"/>
<feature type="domain" description="ChsH2 C-terminal OB-fold" evidence="1">
    <location>
        <begin position="56"/>
        <end position="117"/>
    </location>
</feature>
<dbReference type="PANTHER" id="PTHR34075:SF5">
    <property type="entry name" value="BLR3430 PROTEIN"/>
    <property type="match status" value="1"/>
</dbReference>
<proteinExistence type="predicted"/>
<reference evidence="3 4" key="1">
    <citation type="submission" date="2020-08" db="EMBL/GenBank/DDBJ databases">
        <title>Genomic Encyclopedia of Type Strains, Phase IV (KMG-IV): sequencing the most valuable type-strain genomes for metagenomic binning, comparative biology and taxonomic classification.</title>
        <authorList>
            <person name="Goeker M."/>
        </authorList>
    </citation>
    <scope>NUCLEOTIDE SEQUENCE [LARGE SCALE GENOMIC DNA]</scope>
    <source>
        <strain evidence="3 4">DSM 23240</strain>
    </source>
</reference>
<dbReference type="RefSeq" id="WP_168056707.1">
    <property type="nucleotide sequence ID" value="NZ_JAAOZT010000012.1"/>
</dbReference>
<keyword evidence="4" id="KW-1185">Reference proteome</keyword>
<evidence type="ECO:0000259" key="2">
    <source>
        <dbReference type="Pfam" id="PF12172"/>
    </source>
</evidence>
<dbReference type="InterPro" id="IPR012340">
    <property type="entry name" value="NA-bd_OB-fold"/>
</dbReference>
<dbReference type="EMBL" id="JACHHQ010000006">
    <property type="protein sequence ID" value="MBB5201172.1"/>
    <property type="molecule type" value="Genomic_DNA"/>
</dbReference>
<sequence length="133" mass="14654">MTIPNKPLPQPTELSRPYWEAAAEGRLIVQHCAVCDKPRHYPRLLCDACYADTVVWKPASGAGRVHSWTVAHHAFHPAFAADLPYTLVTVDLDAGVRALGLWRGVTPTIGQSVQGRFLLEAEAPELLFEPITD</sequence>
<dbReference type="InterPro" id="IPR022002">
    <property type="entry name" value="ChsH2_Znr"/>
</dbReference>
<protein>
    <recommendedName>
        <fullName evidence="5">DNA-binding protein</fullName>
    </recommendedName>
</protein>
<evidence type="ECO:0000259" key="1">
    <source>
        <dbReference type="Pfam" id="PF01796"/>
    </source>
</evidence>
<dbReference type="Pfam" id="PF12172">
    <property type="entry name" value="zf-ChsH2"/>
    <property type="match status" value="1"/>
</dbReference>
<dbReference type="PANTHER" id="PTHR34075">
    <property type="entry name" value="BLR3430 PROTEIN"/>
    <property type="match status" value="1"/>
</dbReference>
<evidence type="ECO:0000313" key="3">
    <source>
        <dbReference type="EMBL" id="MBB5201172.1"/>
    </source>
</evidence>
<gene>
    <name evidence="3" type="ORF">HNR39_003021</name>
</gene>
<organism evidence="3 4">
    <name type="scientific">Glaciimonas immobilis</name>
    <dbReference type="NCBI Taxonomy" id="728004"/>
    <lineage>
        <taxon>Bacteria</taxon>
        <taxon>Pseudomonadati</taxon>
        <taxon>Pseudomonadota</taxon>
        <taxon>Betaproteobacteria</taxon>
        <taxon>Burkholderiales</taxon>
        <taxon>Oxalobacteraceae</taxon>
        <taxon>Glaciimonas</taxon>
    </lineage>
</organism>
<dbReference type="Pfam" id="PF01796">
    <property type="entry name" value="OB_ChsH2_C"/>
    <property type="match status" value="1"/>
</dbReference>
<dbReference type="SUPFAM" id="SSF50249">
    <property type="entry name" value="Nucleic acid-binding proteins"/>
    <property type="match status" value="1"/>
</dbReference>
<name>A0A840RVG8_9BURK</name>
<dbReference type="Proteomes" id="UP000571084">
    <property type="component" value="Unassembled WGS sequence"/>
</dbReference>
<feature type="domain" description="ChsH2 rubredoxin-like zinc ribbon" evidence="2">
    <location>
        <begin position="19"/>
        <end position="54"/>
    </location>
</feature>
<accession>A0A840RVG8</accession>
<comment type="caution">
    <text evidence="3">The sequence shown here is derived from an EMBL/GenBank/DDBJ whole genome shotgun (WGS) entry which is preliminary data.</text>
</comment>